<evidence type="ECO:0000313" key="1">
    <source>
        <dbReference type="EMBL" id="RED43074.1"/>
    </source>
</evidence>
<dbReference type="AlphaFoldDB" id="A0A3D9H0P0"/>
<dbReference type="OrthoDB" id="7632358at2"/>
<dbReference type="EMBL" id="QRDW01000040">
    <property type="protein sequence ID" value="RED43074.1"/>
    <property type="molecule type" value="Genomic_DNA"/>
</dbReference>
<sequence length="65" mass="7035">MPTPEQSHSQTSEQLKAVKAMCEKAPSGPKKTQANVHLTAAEAAYKQKENGQCIAELEKVRAALK</sequence>
<dbReference type="Proteomes" id="UP000256845">
    <property type="component" value="Unassembled WGS sequence"/>
</dbReference>
<protein>
    <submittedName>
        <fullName evidence="1">Uncharacterized protein</fullName>
    </submittedName>
</protein>
<organism evidence="1 2">
    <name type="scientific">Aestuariispira insulae</name>
    <dbReference type="NCBI Taxonomy" id="1461337"/>
    <lineage>
        <taxon>Bacteria</taxon>
        <taxon>Pseudomonadati</taxon>
        <taxon>Pseudomonadota</taxon>
        <taxon>Alphaproteobacteria</taxon>
        <taxon>Rhodospirillales</taxon>
        <taxon>Kiloniellaceae</taxon>
        <taxon>Aestuariispira</taxon>
    </lineage>
</organism>
<name>A0A3D9H0P0_9PROT</name>
<reference evidence="1 2" key="1">
    <citation type="submission" date="2018-07" db="EMBL/GenBank/DDBJ databases">
        <title>Genomic Encyclopedia of Type Strains, Phase III (KMG-III): the genomes of soil and plant-associated and newly described type strains.</title>
        <authorList>
            <person name="Whitman W."/>
        </authorList>
    </citation>
    <scope>NUCLEOTIDE SEQUENCE [LARGE SCALE GENOMIC DNA]</scope>
    <source>
        <strain evidence="1 2">CECT 8488</strain>
    </source>
</reference>
<dbReference type="RefSeq" id="WP_147301119.1">
    <property type="nucleotide sequence ID" value="NZ_QRDW01000040.1"/>
</dbReference>
<proteinExistence type="predicted"/>
<comment type="caution">
    <text evidence="1">The sequence shown here is derived from an EMBL/GenBank/DDBJ whole genome shotgun (WGS) entry which is preliminary data.</text>
</comment>
<accession>A0A3D9H0P0</accession>
<evidence type="ECO:0000313" key="2">
    <source>
        <dbReference type="Proteomes" id="UP000256845"/>
    </source>
</evidence>
<keyword evidence="2" id="KW-1185">Reference proteome</keyword>
<gene>
    <name evidence="1" type="ORF">DFP90_1404</name>
</gene>